<accession>A0A0M0JR81</accession>
<feature type="domain" description="DUF5710" evidence="2">
    <location>
        <begin position="128"/>
        <end position="166"/>
    </location>
</feature>
<comment type="caution">
    <text evidence="3">The sequence shown here is derived from an EMBL/GenBank/DDBJ whole genome shotgun (WGS) entry which is preliminary data.</text>
</comment>
<proteinExistence type="predicted"/>
<dbReference type="Proteomes" id="UP000037460">
    <property type="component" value="Unassembled WGS sequence"/>
</dbReference>
<keyword evidence="4" id="KW-1185">Reference proteome</keyword>
<evidence type="ECO:0000256" key="1">
    <source>
        <dbReference type="SAM" id="MobiDB-lite"/>
    </source>
</evidence>
<dbReference type="EMBL" id="JWZX01002462">
    <property type="protein sequence ID" value="KOO29101.1"/>
    <property type="molecule type" value="Genomic_DNA"/>
</dbReference>
<feature type="region of interest" description="Disordered" evidence="1">
    <location>
        <begin position="1"/>
        <end position="36"/>
    </location>
</feature>
<dbReference type="Pfam" id="PF18974">
    <property type="entry name" value="DUF5710"/>
    <property type="match status" value="2"/>
</dbReference>
<feature type="domain" description="DUF5710" evidence="2">
    <location>
        <begin position="186"/>
        <end position="215"/>
    </location>
</feature>
<dbReference type="AlphaFoldDB" id="A0A0M0JR81"/>
<feature type="compositionally biased region" description="Acidic residues" evidence="1">
    <location>
        <begin position="13"/>
        <end position="26"/>
    </location>
</feature>
<dbReference type="OrthoDB" id="77439at2759"/>
<sequence length="217" mass="24281">MPPAAAPPPRSEEDGDEDHDEEDEYEGGVWAESLRGRQREADKAKLQAMSVKALKAEGTKRNVDLSGCVEKSDLVAHLSAAYAAAKAGKLARDGKEAQAKAAEAKAKANAHPCPRKIVAGVRNRNVPLMCPYGEKDDVKQLGGRWNNEERQWYVPAGLELAPFSRWNAEAFTYLRFAWRDEELRSRIKAQGAEFDGKTKLWYVRGNTDLRPFAQWRI</sequence>
<name>A0A0M0JR81_9EUKA</name>
<reference evidence="4" key="1">
    <citation type="journal article" date="2015" name="PLoS Genet.">
        <title>Genome Sequence and Transcriptome Analyses of Chrysochromulina tobin: Metabolic Tools for Enhanced Algal Fitness in the Prominent Order Prymnesiales (Haptophyceae).</title>
        <authorList>
            <person name="Hovde B.T."/>
            <person name="Deodato C.R."/>
            <person name="Hunsperger H.M."/>
            <person name="Ryken S.A."/>
            <person name="Yost W."/>
            <person name="Jha R.K."/>
            <person name="Patterson J."/>
            <person name="Monnat R.J. Jr."/>
            <person name="Barlow S.B."/>
            <person name="Starkenburg S.R."/>
            <person name="Cattolico R.A."/>
        </authorList>
    </citation>
    <scope>NUCLEOTIDE SEQUENCE</scope>
    <source>
        <strain evidence="4">CCMP291</strain>
    </source>
</reference>
<dbReference type="InterPro" id="IPR043764">
    <property type="entry name" value="DUF5710"/>
</dbReference>
<organism evidence="3 4">
    <name type="scientific">Chrysochromulina tobinii</name>
    <dbReference type="NCBI Taxonomy" id="1460289"/>
    <lineage>
        <taxon>Eukaryota</taxon>
        <taxon>Haptista</taxon>
        <taxon>Haptophyta</taxon>
        <taxon>Prymnesiophyceae</taxon>
        <taxon>Prymnesiales</taxon>
        <taxon>Chrysochromulinaceae</taxon>
        <taxon>Chrysochromulina</taxon>
    </lineage>
</organism>
<gene>
    <name evidence="3" type="ORF">Ctob_010489</name>
</gene>
<evidence type="ECO:0000259" key="2">
    <source>
        <dbReference type="Pfam" id="PF18974"/>
    </source>
</evidence>
<evidence type="ECO:0000313" key="3">
    <source>
        <dbReference type="EMBL" id="KOO29101.1"/>
    </source>
</evidence>
<protein>
    <submittedName>
        <fullName evidence="3">DNA primase</fullName>
    </submittedName>
</protein>
<evidence type="ECO:0000313" key="4">
    <source>
        <dbReference type="Proteomes" id="UP000037460"/>
    </source>
</evidence>